<evidence type="ECO:0000256" key="14">
    <source>
        <dbReference type="ARBA" id="ARBA00023075"/>
    </source>
</evidence>
<dbReference type="AlphaFoldDB" id="A0A0U2IVA6"/>
<evidence type="ECO:0000256" key="8">
    <source>
        <dbReference type="ARBA" id="ARBA00022692"/>
    </source>
</evidence>
<keyword evidence="19" id="KW-0732">Signal</keyword>
<comment type="catalytic activity">
    <reaction evidence="17 18">
        <text>a ubiquinone + NADH + 5 H(+)(in) = a ubiquinol + NAD(+) + 4 H(+)(out)</text>
        <dbReference type="Rhea" id="RHEA:29091"/>
        <dbReference type="Rhea" id="RHEA-COMP:9565"/>
        <dbReference type="Rhea" id="RHEA-COMP:9566"/>
        <dbReference type="ChEBI" id="CHEBI:15378"/>
        <dbReference type="ChEBI" id="CHEBI:16389"/>
        <dbReference type="ChEBI" id="CHEBI:17976"/>
        <dbReference type="ChEBI" id="CHEBI:57540"/>
        <dbReference type="ChEBI" id="CHEBI:57945"/>
        <dbReference type="EC" id="7.1.1.2"/>
    </reaction>
</comment>
<keyword evidence="13 18" id="KW-0520">NAD</keyword>
<evidence type="ECO:0000256" key="7">
    <source>
        <dbReference type="ARBA" id="ARBA00022660"/>
    </source>
</evidence>
<feature type="signal peptide" evidence="19">
    <location>
        <begin position="1"/>
        <end position="15"/>
    </location>
</feature>
<dbReference type="InterPro" id="IPR050175">
    <property type="entry name" value="Complex_I_Subunit_2"/>
</dbReference>
<feature type="transmembrane region" description="Helical" evidence="18">
    <location>
        <begin position="67"/>
        <end position="92"/>
    </location>
</feature>
<name>A0A0U2IVA6_9SCOR</name>
<feature type="chain" id="PRO_5012859344" description="NADH-ubiquinone oxidoreductase chain 2" evidence="19">
    <location>
        <begin position="16"/>
        <end position="321"/>
    </location>
</feature>
<reference evidence="21" key="1">
    <citation type="submission" date="2015-04" db="EMBL/GenBank/DDBJ databases">
        <title>Complete mitochondrial genome of an asian forest scorpion, Heterometrus longimanus.</title>
        <authorList>
            <person name="Choi E.H."/>
            <person name="Hwang U.W."/>
        </authorList>
    </citation>
    <scope>NUCLEOTIDE SEQUENCE</scope>
</reference>
<keyword evidence="6" id="KW-0813">Transport</keyword>
<proteinExistence type="inferred from homology"/>
<keyword evidence="8 18" id="KW-0812">Transmembrane</keyword>
<keyword evidence="7 18" id="KW-0679">Respiratory chain</keyword>
<evidence type="ECO:0000256" key="18">
    <source>
        <dbReference type="RuleBase" id="RU003403"/>
    </source>
</evidence>
<feature type="transmembrane region" description="Helical" evidence="18">
    <location>
        <begin position="129"/>
        <end position="150"/>
    </location>
</feature>
<keyword evidence="14 18" id="KW-0830">Ubiquinone</keyword>
<evidence type="ECO:0000256" key="13">
    <source>
        <dbReference type="ARBA" id="ARBA00023027"/>
    </source>
</evidence>
<comment type="subcellular location">
    <subcellularLocation>
        <location evidence="2 18">Mitochondrion inner membrane</location>
        <topology evidence="2 18">Multi-pass membrane protein</topology>
    </subcellularLocation>
</comment>
<dbReference type="GO" id="GO:0008137">
    <property type="term" value="F:NADH dehydrogenase (ubiquinone) activity"/>
    <property type="evidence" value="ECO:0007669"/>
    <property type="project" value="UniProtKB-EC"/>
</dbReference>
<dbReference type="PANTHER" id="PTHR46552:SF1">
    <property type="entry name" value="NADH-UBIQUINONE OXIDOREDUCTASE CHAIN 2"/>
    <property type="match status" value="1"/>
</dbReference>
<evidence type="ECO:0000256" key="3">
    <source>
        <dbReference type="ARBA" id="ARBA00007012"/>
    </source>
</evidence>
<feature type="domain" description="NADH:quinone oxidoreductase/Mrp antiporter transmembrane" evidence="20">
    <location>
        <begin position="22"/>
        <end position="78"/>
    </location>
</feature>
<dbReference type="GO" id="GO:0005743">
    <property type="term" value="C:mitochondrial inner membrane"/>
    <property type="evidence" value="ECO:0007669"/>
    <property type="project" value="UniProtKB-SubCell"/>
</dbReference>
<keyword evidence="10 18" id="KW-1278">Translocase</keyword>
<evidence type="ECO:0000259" key="20">
    <source>
        <dbReference type="Pfam" id="PF00361"/>
    </source>
</evidence>
<dbReference type="Pfam" id="PF00361">
    <property type="entry name" value="Proton_antipo_M"/>
    <property type="match status" value="2"/>
</dbReference>
<sequence length="321" mass="35879">MFPLHLLFLITLVLGSLVAINASSWLVAWVGLEVNLLSILPVMAVESTSGAAESCLKYFLVQSMASLIILISSVFVFTSVLFMSVSFIFIGLSIKLGVAPFHYWFPMVLEGLGWWSCLLLMTWQKLAPLFLLSFVKMLFVLVMLTSLVGALGGFGQTSIRKILAFSSVNHVGWMMAGLLCGVWVGMVYFGIYFFLSVLIVISLYSFKMFHLSHVGESSFFLKMVLLVNFLSLGGMPPLLGFFPKWFVMESLLWEFLMLSVVLIFSSLVSLYFYLRLMYPSLLLKYIGSEAETGVGWYMIGVVSLFFLSSGGFFCYPLLSNL</sequence>
<dbReference type="InterPro" id="IPR003917">
    <property type="entry name" value="NADH_UbQ_OxRdtase_chain2"/>
</dbReference>
<keyword evidence="11 18" id="KW-0249">Electron transport</keyword>
<feature type="transmembrane region" description="Helical" evidence="18">
    <location>
        <begin position="219"/>
        <end position="239"/>
    </location>
</feature>
<feature type="transmembrane region" description="Helical" evidence="18">
    <location>
        <begin position="190"/>
        <end position="207"/>
    </location>
</feature>
<evidence type="ECO:0000256" key="19">
    <source>
        <dbReference type="SAM" id="SignalP"/>
    </source>
</evidence>
<evidence type="ECO:0000256" key="9">
    <source>
        <dbReference type="ARBA" id="ARBA00022792"/>
    </source>
</evidence>
<evidence type="ECO:0000256" key="4">
    <source>
        <dbReference type="ARBA" id="ARBA00012944"/>
    </source>
</evidence>
<geneLocation type="mitochondrion" evidence="21"/>
<organism evidence="21">
    <name type="scientific">Heterometrus longimanus</name>
    <dbReference type="NCBI Taxonomy" id="1719223"/>
    <lineage>
        <taxon>Eukaryota</taxon>
        <taxon>Metazoa</taxon>
        <taxon>Ecdysozoa</taxon>
        <taxon>Arthropoda</taxon>
        <taxon>Chelicerata</taxon>
        <taxon>Arachnida</taxon>
        <taxon>Scorpiones</taxon>
        <taxon>Iurida</taxon>
        <taxon>Scorpionoidea</taxon>
        <taxon>Scorpionidae</taxon>
        <taxon>Heterometrinae</taxon>
        <taxon>Heterometrus</taxon>
    </lineage>
</organism>
<accession>A0A0U2IVA6</accession>
<evidence type="ECO:0000256" key="5">
    <source>
        <dbReference type="ARBA" id="ARBA00021008"/>
    </source>
</evidence>
<keyword evidence="16 18" id="KW-0472">Membrane</keyword>
<comment type="function">
    <text evidence="1">Core subunit of the mitochondrial membrane respiratory chain NADH dehydrogenase (Complex I) that is believed to belong to the minimal assembly required for catalysis. Complex I functions in the transfer of electrons from NADH to the respiratory chain. The immediate electron acceptor for the enzyme is believed to be ubiquinone.</text>
</comment>
<evidence type="ECO:0000256" key="17">
    <source>
        <dbReference type="ARBA" id="ARBA00049551"/>
    </source>
</evidence>
<feature type="transmembrane region" description="Helical" evidence="18">
    <location>
        <begin position="294"/>
        <end position="318"/>
    </location>
</feature>
<dbReference type="PANTHER" id="PTHR46552">
    <property type="entry name" value="NADH-UBIQUINONE OXIDOREDUCTASE CHAIN 2"/>
    <property type="match status" value="1"/>
</dbReference>
<dbReference type="EMBL" id="KR190462">
    <property type="protein sequence ID" value="ALI86973.1"/>
    <property type="molecule type" value="Genomic_DNA"/>
</dbReference>
<evidence type="ECO:0000256" key="11">
    <source>
        <dbReference type="ARBA" id="ARBA00022982"/>
    </source>
</evidence>
<evidence type="ECO:0000256" key="16">
    <source>
        <dbReference type="ARBA" id="ARBA00023136"/>
    </source>
</evidence>
<gene>
    <name evidence="21" type="primary">ND2</name>
</gene>
<dbReference type="EC" id="7.1.1.2" evidence="4 18"/>
<evidence type="ECO:0000256" key="2">
    <source>
        <dbReference type="ARBA" id="ARBA00004448"/>
    </source>
</evidence>
<dbReference type="PRINTS" id="PR01436">
    <property type="entry name" value="NADHDHGNASE2"/>
</dbReference>
<keyword evidence="9 18" id="KW-0999">Mitochondrion inner membrane</keyword>
<keyword evidence="12 18" id="KW-1133">Transmembrane helix</keyword>
<feature type="transmembrane region" description="Helical" evidence="18">
    <location>
        <begin position="104"/>
        <end position="123"/>
    </location>
</feature>
<evidence type="ECO:0000256" key="6">
    <source>
        <dbReference type="ARBA" id="ARBA00022448"/>
    </source>
</evidence>
<feature type="domain" description="NADH:quinone oxidoreductase/Mrp antiporter transmembrane" evidence="20">
    <location>
        <begin position="82"/>
        <end position="266"/>
    </location>
</feature>
<evidence type="ECO:0000256" key="15">
    <source>
        <dbReference type="ARBA" id="ARBA00023128"/>
    </source>
</evidence>
<dbReference type="GO" id="GO:0006120">
    <property type="term" value="P:mitochondrial electron transport, NADH to ubiquinone"/>
    <property type="evidence" value="ECO:0007669"/>
    <property type="project" value="InterPro"/>
</dbReference>
<keyword evidence="15 18" id="KW-0496">Mitochondrion</keyword>
<evidence type="ECO:0000313" key="21">
    <source>
        <dbReference type="EMBL" id="ALI86973.1"/>
    </source>
</evidence>
<dbReference type="InterPro" id="IPR001750">
    <property type="entry name" value="ND/Mrp_TM"/>
</dbReference>
<comment type="similarity">
    <text evidence="3 18">Belongs to the complex I subunit 2 family.</text>
</comment>
<protein>
    <recommendedName>
        <fullName evidence="5 18">NADH-ubiquinone oxidoreductase chain 2</fullName>
        <ecNumber evidence="4 18">7.1.1.2</ecNumber>
    </recommendedName>
</protein>
<evidence type="ECO:0000256" key="12">
    <source>
        <dbReference type="ARBA" id="ARBA00022989"/>
    </source>
</evidence>
<comment type="function">
    <text evidence="18">Core subunit of the mitochondrial membrane respiratory chain NADH dehydrogenase (Complex I) which catalyzes electron transfer from NADH through the respiratory chain, using ubiquinone as an electron acceptor. Essential for the catalytic activity and assembly of complex I.</text>
</comment>
<evidence type="ECO:0000256" key="10">
    <source>
        <dbReference type="ARBA" id="ARBA00022967"/>
    </source>
</evidence>
<evidence type="ECO:0000256" key="1">
    <source>
        <dbReference type="ARBA" id="ARBA00003257"/>
    </source>
</evidence>
<feature type="transmembrane region" description="Helical" evidence="18">
    <location>
        <begin position="251"/>
        <end position="274"/>
    </location>
</feature>